<dbReference type="Pfam" id="PF13432">
    <property type="entry name" value="TPR_16"/>
    <property type="match status" value="2"/>
</dbReference>
<evidence type="ECO:0000313" key="3">
    <source>
        <dbReference type="Proteomes" id="UP000001693"/>
    </source>
</evidence>
<protein>
    <recommendedName>
        <fullName evidence="4">Tetratricopeptide domain protein</fullName>
    </recommendedName>
</protein>
<dbReference type="STRING" id="395495.Lcho_3231"/>
<evidence type="ECO:0008006" key="4">
    <source>
        <dbReference type="Google" id="ProtNLM"/>
    </source>
</evidence>
<name>B1Y1M7_LEPCP</name>
<dbReference type="eggNOG" id="COG0457">
    <property type="taxonomic scope" value="Bacteria"/>
</dbReference>
<dbReference type="Gene3D" id="1.25.40.10">
    <property type="entry name" value="Tetratricopeptide repeat domain"/>
    <property type="match status" value="2"/>
</dbReference>
<keyword evidence="1" id="KW-0732">Signal</keyword>
<evidence type="ECO:0000256" key="1">
    <source>
        <dbReference type="SAM" id="SignalP"/>
    </source>
</evidence>
<dbReference type="SUPFAM" id="SSF48452">
    <property type="entry name" value="TPR-like"/>
    <property type="match status" value="1"/>
</dbReference>
<dbReference type="OrthoDB" id="8875254at2"/>
<reference evidence="2 3" key="1">
    <citation type="submission" date="2008-03" db="EMBL/GenBank/DDBJ databases">
        <title>Complete sequence of Leptothrix cholodnii SP-6.</title>
        <authorList>
            <consortium name="US DOE Joint Genome Institute"/>
            <person name="Copeland A."/>
            <person name="Lucas S."/>
            <person name="Lapidus A."/>
            <person name="Glavina del Rio T."/>
            <person name="Dalin E."/>
            <person name="Tice H."/>
            <person name="Bruce D."/>
            <person name="Goodwin L."/>
            <person name="Pitluck S."/>
            <person name="Chertkov O."/>
            <person name="Brettin T."/>
            <person name="Detter J.C."/>
            <person name="Han C."/>
            <person name="Kuske C.R."/>
            <person name="Schmutz J."/>
            <person name="Larimer F."/>
            <person name="Land M."/>
            <person name="Hauser L."/>
            <person name="Kyrpides N."/>
            <person name="Lykidis A."/>
            <person name="Emerson D."/>
            <person name="Richardson P."/>
        </authorList>
    </citation>
    <scope>NUCLEOTIDE SEQUENCE [LARGE SCALE GENOMIC DNA]</scope>
    <source>
        <strain evidence="3">ATCC 51168 / LMG 8142 / SP-6</strain>
    </source>
</reference>
<accession>B1Y1M7</accession>
<dbReference type="RefSeq" id="WP_012348236.1">
    <property type="nucleotide sequence ID" value="NC_010524.1"/>
</dbReference>
<gene>
    <name evidence="2" type="ordered locus">Lcho_3231</name>
</gene>
<dbReference type="InterPro" id="IPR011990">
    <property type="entry name" value="TPR-like_helical_dom_sf"/>
</dbReference>
<evidence type="ECO:0000313" key="2">
    <source>
        <dbReference type="EMBL" id="ACB35489.1"/>
    </source>
</evidence>
<feature type="signal peptide" evidence="1">
    <location>
        <begin position="1"/>
        <end position="23"/>
    </location>
</feature>
<dbReference type="EMBL" id="CP001013">
    <property type="protein sequence ID" value="ACB35489.1"/>
    <property type="molecule type" value="Genomic_DNA"/>
</dbReference>
<dbReference type="KEGG" id="lch:Lcho_3231"/>
<dbReference type="Proteomes" id="UP000001693">
    <property type="component" value="Chromosome"/>
</dbReference>
<dbReference type="HOGENOM" id="CLU_057089_0_0_4"/>
<sequence precursor="true">MKTHTRAWFAALLLGVAAGYAPAQTPAPAQESVRAEIGKSLQGAQELMKAGKFREALAKVREADAAPNPTAYERFILDRMRGSAAAGAGDEVVASRSFEAALASGRLQPAEALAILEALASSAYRTKDYAKAIEVAQRYFKEGGKSEPMRNLMTSAHYLSGDHAGVIRDMQQRVQAVEQSVPVVDETTLRMLAASYAKLGDDAGYANTLEKLLVHHPKKDYWEDRLTRLQNSAAFSDRLMLDLYRLRLATGTLDSTEQYFEMAQLALQAALPFEAKRVVDLGYAAGKFGSGAEAERHKRLRELVNRQAAEDEKALRVEVVGRTGEALVNMGQALVSAGRYDKGIELLEHGVAKGGLKRPEDARLHLAVAYFQGGSKPKAVETFKAVRGGEGVADLARLWGIHASRN</sequence>
<dbReference type="AlphaFoldDB" id="B1Y1M7"/>
<organism evidence="2 3">
    <name type="scientific">Leptothrix cholodnii (strain ATCC 51168 / LMG 8142 / SP-6)</name>
    <name type="common">Leptothrix discophora (strain SP-6)</name>
    <dbReference type="NCBI Taxonomy" id="395495"/>
    <lineage>
        <taxon>Bacteria</taxon>
        <taxon>Pseudomonadati</taxon>
        <taxon>Pseudomonadota</taxon>
        <taxon>Betaproteobacteria</taxon>
        <taxon>Burkholderiales</taxon>
        <taxon>Sphaerotilaceae</taxon>
        <taxon>Leptothrix</taxon>
    </lineage>
</organism>
<keyword evidence="3" id="KW-1185">Reference proteome</keyword>
<proteinExistence type="predicted"/>
<feature type="chain" id="PRO_5002770436" description="Tetratricopeptide domain protein" evidence="1">
    <location>
        <begin position="24"/>
        <end position="406"/>
    </location>
</feature>